<sequence>MSDVHDQLVAALRVIVAQNADAHALVVHALEDVEREAPAPQVPADAEVPGPYAPNPWSMYAGRTH</sequence>
<evidence type="ECO:0000313" key="3">
    <source>
        <dbReference type="Proteomes" id="UP000441523"/>
    </source>
</evidence>
<reference evidence="2 3" key="1">
    <citation type="submission" date="2019-09" db="EMBL/GenBank/DDBJ databases">
        <title>YIM 132548 draft genome.</title>
        <authorList>
            <person name="Jiang L."/>
        </authorList>
    </citation>
    <scope>NUCLEOTIDE SEQUENCE [LARGE SCALE GENOMIC DNA]</scope>
    <source>
        <strain evidence="2 3">YIM 132548</strain>
    </source>
</reference>
<evidence type="ECO:0000313" key="2">
    <source>
        <dbReference type="EMBL" id="KAB1072470.1"/>
    </source>
</evidence>
<protein>
    <submittedName>
        <fullName evidence="2">Uncharacterized protein</fullName>
    </submittedName>
</protein>
<gene>
    <name evidence="2" type="ORF">F6X51_15885</name>
</gene>
<accession>A0A6N6MQV3</accession>
<comment type="caution">
    <text evidence="2">The sequence shown here is derived from an EMBL/GenBank/DDBJ whole genome shotgun (WGS) entry which is preliminary data.</text>
</comment>
<dbReference type="Proteomes" id="UP000441523">
    <property type="component" value="Unassembled WGS sequence"/>
</dbReference>
<dbReference type="AlphaFoldDB" id="A0A6N6MQV3"/>
<feature type="region of interest" description="Disordered" evidence="1">
    <location>
        <begin position="37"/>
        <end position="65"/>
    </location>
</feature>
<dbReference type="EMBL" id="VZZJ01000013">
    <property type="protein sequence ID" value="KAB1072470.1"/>
    <property type="molecule type" value="Genomic_DNA"/>
</dbReference>
<keyword evidence="3" id="KW-1185">Reference proteome</keyword>
<proteinExistence type="predicted"/>
<organism evidence="2 3">
    <name type="scientific">Methylobacterium planeticum</name>
    <dbReference type="NCBI Taxonomy" id="2615211"/>
    <lineage>
        <taxon>Bacteria</taxon>
        <taxon>Pseudomonadati</taxon>
        <taxon>Pseudomonadota</taxon>
        <taxon>Alphaproteobacteria</taxon>
        <taxon>Hyphomicrobiales</taxon>
        <taxon>Methylobacteriaceae</taxon>
        <taxon>Methylobacterium</taxon>
    </lineage>
</organism>
<name>A0A6N6MQV3_9HYPH</name>
<evidence type="ECO:0000256" key="1">
    <source>
        <dbReference type="SAM" id="MobiDB-lite"/>
    </source>
</evidence>
<dbReference type="RefSeq" id="WP_150964662.1">
    <property type="nucleotide sequence ID" value="NZ_VZZJ01000013.1"/>
</dbReference>